<evidence type="ECO:0000256" key="26">
    <source>
        <dbReference type="ARBA" id="ARBA00060592"/>
    </source>
</evidence>
<evidence type="ECO:0000256" key="8">
    <source>
        <dbReference type="ARBA" id="ARBA00022519"/>
    </source>
</evidence>
<keyword evidence="12" id="KW-0808">Transferase</keyword>
<keyword evidence="17" id="KW-0573">Peptidoglycan synthesis</keyword>
<evidence type="ECO:0000313" key="31">
    <source>
        <dbReference type="EMBL" id="AVO39098.1"/>
    </source>
</evidence>
<reference evidence="32" key="1">
    <citation type="submission" date="2018-03" db="EMBL/GenBank/DDBJ databases">
        <title>Genomic analysis of the strain SH-1 isolated from shrimp intestine.</title>
        <authorList>
            <person name="Kim Y.-S."/>
            <person name="Kim S.-E."/>
            <person name="Kim K.-H."/>
        </authorList>
    </citation>
    <scope>NUCLEOTIDE SEQUENCE [LARGE SCALE GENOMIC DNA]</scope>
    <source>
        <strain evidence="32">SH-1</strain>
    </source>
</reference>
<evidence type="ECO:0000256" key="2">
    <source>
        <dbReference type="ARBA" id="ARBA00004752"/>
    </source>
</evidence>
<dbReference type="GO" id="GO:0008658">
    <property type="term" value="F:penicillin binding"/>
    <property type="evidence" value="ECO:0007669"/>
    <property type="project" value="InterPro"/>
</dbReference>
<dbReference type="PANTHER" id="PTHR32282:SF27">
    <property type="entry name" value="PENICILLIN-BINDING PROTEIN 1A"/>
    <property type="match status" value="1"/>
</dbReference>
<dbReference type="Gene3D" id="1.10.3810.10">
    <property type="entry name" value="Biosynthetic peptidoglycan transglycosylase-like"/>
    <property type="match status" value="1"/>
</dbReference>
<dbReference type="GO" id="GO:0005886">
    <property type="term" value="C:plasma membrane"/>
    <property type="evidence" value="ECO:0007669"/>
    <property type="project" value="UniProtKB-SubCell"/>
</dbReference>
<keyword evidence="32" id="KW-1185">Reference proteome</keyword>
<evidence type="ECO:0000256" key="14">
    <source>
        <dbReference type="ARBA" id="ARBA00022801"/>
    </source>
</evidence>
<feature type="transmembrane region" description="Helical" evidence="27">
    <location>
        <begin position="12"/>
        <end position="34"/>
    </location>
</feature>
<dbReference type="GO" id="GO:0071555">
    <property type="term" value="P:cell wall organization"/>
    <property type="evidence" value="ECO:0007669"/>
    <property type="project" value="UniProtKB-KW"/>
</dbReference>
<evidence type="ECO:0000256" key="24">
    <source>
        <dbReference type="ARBA" id="ARBA00044770"/>
    </source>
</evidence>
<dbReference type="EC" id="3.4.16.4" evidence="5"/>
<dbReference type="GO" id="GO:0030288">
    <property type="term" value="C:outer membrane-bounded periplasmic space"/>
    <property type="evidence" value="ECO:0007669"/>
    <property type="project" value="TreeGrafter"/>
</dbReference>
<evidence type="ECO:0000256" key="20">
    <source>
        <dbReference type="ARBA" id="ARBA00023251"/>
    </source>
</evidence>
<keyword evidence="18 27" id="KW-1133">Transmembrane helix</keyword>
<comment type="similarity">
    <text evidence="4">In the N-terminal section; belongs to the glycosyltransferase 51 family.</text>
</comment>
<dbReference type="Pfam" id="PF00912">
    <property type="entry name" value="Transgly"/>
    <property type="match status" value="1"/>
</dbReference>
<dbReference type="SUPFAM" id="SSF53955">
    <property type="entry name" value="Lysozyme-like"/>
    <property type="match status" value="1"/>
</dbReference>
<evidence type="ECO:0000256" key="5">
    <source>
        <dbReference type="ARBA" id="ARBA00012448"/>
    </source>
</evidence>
<evidence type="ECO:0000259" key="29">
    <source>
        <dbReference type="Pfam" id="PF00912"/>
    </source>
</evidence>
<gene>
    <name evidence="31" type="ORF">C6Y53_16175</name>
</gene>
<evidence type="ECO:0000256" key="21">
    <source>
        <dbReference type="ARBA" id="ARBA00023268"/>
    </source>
</evidence>
<evidence type="ECO:0000256" key="27">
    <source>
        <dbReference type="SAM" id="Phobius"/>
    </source>
</evidence>
<feature type="domain" description="Penicillin-binding protein OB-like" evidence="30">
    <location>
        <begin position="335"/>
        <end position="459"/>
    </location>
</feature>
<sequence length="856" mass="94222">MLRFVASFFGAIFSLLTLGIAAVALSIGAVFWVYGRDLPSHESLAQYKPPTISRIYSGEGHLIDEFARERRLYAPADEIPDLVKQAFISAEDKNFYQHHGYDTRGIAVAAFEAVKSRGQNVRGASTITQQVMKNFLLSGDRRIERKIKEIILATRLEETLDKDQILELYMNEIFLGQNSYGVAAAAQTYFNKTLAELAPHEAAFLASLPKAPSDYHPVRQKERLRARRDFVLREMRENGYLSNEEYKVEVAAPLRSVQNGDFPSFRTALPPRDYFTDEIRRQLSESGRVPGIEDEDSFFTGGYTVRATIDEEMQVVAARALRAKLEQYDRGTGIWRGTRKSIPVEALGDEASWREALGDVDVPRDIVLEDEWHPAVVLELGASDARIGIEGVDEDADGHWIPAKDVQWARKLGKDGRLSSRAKVAADLLELGEVVLVRRMTDDKDGSFIRWTLRQVPRVQGGFVAMDVNSGRVLAMQGGFSYQSSVFNRATQAMRQPGSSFKPFVYAAALDSGYTPATIVVDAPIEINTPQGLWRPKNASNKFYGPAPLRTGIERSRNLMTIRLAQEVGMPVVAGYAERFGVYDRMKPFLANALGSQETTLYKMVSAYAMFANGGERVEPTLVDRIQDRYGKTIYRHDERACVDCSSPALTPGWGPRIETNREQVMDAITAYQLTSMMKGVVERGTASGAVKLPVPTAGKTGTTNDARDVWFIGFTSNIVAGCYIGYDQPRPMGRSAYGSSMCGPVFQNFMKKAVAKYGGGPFDVPPGGHFIKINRFTGARLPDNASGPNVVAEYFRDGADPVFGVAFDGGFAMGSNLPLVEEARAGGQQVTTSTGKKAVVGPKATFGTVTSGGLY</sequence>
<dbReference type="KEGG" id="thas:C6Y53_16175"/>
<dbReference type="UniPathway" id="UPA00219"/>
<evidence type="ECO:0000256" key="15">
    <source>
        <dbReference type="ARBA" id="ARBA00022960"/>
    </source>
</evidence>
<comment type="catalytic activity">
    <reaction evidence="25">
        <text>[GlcNAc-(1-&gt;4)-Mur2Ac(oyl-L-Ala-gamma-D-Glu-L-Lys-D-Ala-D-Ala)](n)-di-trans,octa-cis-undecaprenyl diphosphate + beta-D-GlcNAc-(1-&gt;4)-Mur2Ac(oyl-L-Ala-gamma-D-Glu-L-Lys-D-Ala-D-Ala)-di-trans,octa-cis-undecaprenyl diphosphate = [GlcNAc-(1-&gt;4)-Mur2Ac(oyl-L-Ala-gamma-D-Glu-L-Lys-D-Ala-D-Ala)](n+1)-di-trans,octa-cis-undecaprenyl diphosphate + di-trans,octa-cis-undecaprenyl diphosphate + H(+)</text>
        <dbReference type="Rhea" id="RHEA:23708"/>
        <dbReference type="Rhea" id="RHEA-COMP:9602"/>
        <dbReference type="Rhea" id="RHEA-COMP:9603"/>
        <dbReference type="ChEBI" id="CHEBI:15378"/>
        <dbReference type="ChEBI" id="CHEBI:58405"/>
        <dbReference type="ChEBI" id="CHEBI:60033"/>
        <dbReference type="ChEBI" id="CHEBI:78435"/>
        <dbReference type="EC" id="2.4.99.28"/>
    </reaction>
</comment>
<dbReference type="GO" id="GO:0009252">
    <property type="term" value="P:peptidoglycan biosynthetic process"/>
    <property type="evidence" value="ECO:0007669"/>
    <property type="project" value="UniProtKB-UniPathway"/>
</dbReference>
<dbReference type="InterPro" id="IPR001264">
    <property type="entry name" value="Glyco_trans_51"/>
</dbReference>
<dbReference type="NCBIfam" id="TIGR02074">
    <property type="entry name" value="PBP_1a_fam"/>
    <property type="match status" value="1"/>
</dbReference>
<keyword evidence="22" id="KW-0961">Cell wall biogenesis/degradation</keyword>
<dbReference type="GO" id="GO:0009002">
    <property type="term" value="F:serine-type D-Ala-D-Ala carboxypeptidase activity"/>
    <property type="evidence" value="ECO:0007669"/>
    <property type="project" value="UniProtKB-EC"/>
</dbReference>
<dbReference type="SUPFAM" id="SSF56601">
    <property type="entry name" value="beta-lactamase/transpeptidase-like"/>
    <property type="match status" value="1"/>
</dbReference>
<evidence type="ECO:0000256" key="19">
    <source>
        <dbReference type="ARBA" id="ARBA00023136"/>
    </source>
</evidence>
<evidence type="ECO:0000256" key="18">
    <source>
        <dbReference type="ARBA" id="ARBA00022989"/>
    </source>
</evidence>
<dbReference type="InterPro" id="IPR023346">
    <property type="entry name" value="Lysozyme-like_dom_sf"/>
</dbReference>
<evidence type="ECO:0000256" key="1">
    <source>
        <dbReference type="ARBA" id="ARBA00004249"/>
    </source>
</evidence>
<feature type="domain" description="Penicillin-binding protein transpeptidase" evidence="28">
    <location>
        <begin position="461"/>
        <end position="752"/>
    </location>
</feature>
<dbReference type="GO" id="GO:0006508">
    <property type="term" value="P:proteolysis"/>
    <property type="evidence" value="ECO:0007669"/>
    <property type="project" value="UniProtKB-KW"/>
</dbReference>
<keyword evidence="19 27" id="KW-0472">Membrane</keyword>
<dbReference type="InterPro" id="IPR012338">
    <property type="entry name" value="Beta-lactam/transpept-like"/>
</dbReference>
<protein>
    <recommendedName>
        <fullName evidence="6">Penicillin-binding protein 1A</fullName>
        <ecNumber evidence="24">2.4.99.28</ecNumber>
        <ecNumber evidence="5">3.4.16.4</ecNumber>
    </recommendedName>
</protein>
<dbReference type="InterPro" id="IPR001460">
    <property type="entry name" value="PCN-bd_Tpept"/>
</dbReference>
<evidence type="ECO:0000256" key="23">
    <source>
        <dbReference type="ARBA" id="ARBA00034000"/>
    </source>
</evidence>
<evidence type="ECO:0000256" key="9">
    <source>
        <dbReference type="ARBA" id="ARBA00022645"/>
    </source>
</evidence>
<evidence type="ECO:0000256" key="11">
    <source>
        <dbReference type="ARBA" id="ARBA00022676"/>
    </source>
</evidence>
<dbReference type="Gene3D" id="3.40.710.10">
    <property type="entry name" value="DD-peptidase/beta-lactamase superfamily"/>
    <property type="match status" value="1"/>
</dbReference>
<evidence type="ECO:0000256" key="16">
    <source>
        <dbReference type="ARBA" id="ARBA00022968"/>
    </source>
</evidence>
<evidence type="ECO:0000256" key="4">
    <source>
        <dbReference type="ARBA" id="ARBA00007739"/>
    </source>
</evidence>
<dbReference type="GO" id="GO:0008955">
    <property type="term" value="F:peptidoglycan glycosyltransferase activity"/>
    <property type="evidence" value="ECO:0007669"/>
    <property type="project" value="UniProtKB-EC"/>
</dbReference>
<evidence type="ECO:0000256" key="7">
    <source>
        <dbReference type="ARBA" id="ARBA00022475"/>
    </source>
</evidence>
<evidence type="ECO:0000259" key="30">
    <source>
        <dbReference type="Pfam" id="PF17092"/>
    </source>
</evidence>
<dbReference type="EC" id="2.4.99.28" evidence="24"/>
<keyword evidence="9" id="KW-0121">Carboxypeptidase</keyword>
<comment type="pathway">
    <text evidence="26">Glycan biosynthesis.</text>
</comment>
<comment type="catalytic activity">
    <reaction evidence="23">
        <text>Preferential cleavage: (Ac)2-L-Lys-D-Ala-|-D-Ala. Also transpeptidation of peptidyl-alanyl moieties that are N-acyl substituents of D-alanine.</text>
        <dbReference type="EC" id="3.4.16.4"/>
    </reaction>
</comment>
<keyword evidence="10" id="KW-0645">Protease</keyword>
<keyword evidence="20" id="KW-0046">Antibiotic resistance</keyword>
<keyword evidence="15" id="KW-0133">Cell shape</keyword>
<name>A0A2S0MT94_9RHOB</name>
<evidence type="ECO:0000256" key="22">
    <source>
        <dbReference type="ARBA" id="ARBA00023316"/>
    </source>
</evidence>
<dbReference type="PANTHER" id="PTHR32282">
    <property type="entry name" value="BINDING PROTEIN TRANSPEPTIDASE, PUTATIVE-RELATED"/>
    <property type="match status" value="1"/>
</dbReference>
<evidence type="ECO:0000256" key="17">
    <source>
        <dbReference type="ARBA" id="ARBA00022984"/>
    </source>
</evidence>
<proteinExistence type="inferred from homology"/>
<dbReference type="Pfam" id="PF17092">
    <property type="entry name" value="PCB_OB"/>
    <property type="match status" value="1"/>
</dbReference>
<keyword evidence="14" id="KW-0378">Hydrolase</keyword>
<dbReference type="InterPro" id="IPR036950">
    <property type="entry name" value="PBP_transglycosylase"/>
</dbReference>
<keyword evidence="8" id="KW-0997">Cell inner membrane</keyword>
<evidence type="ECO:0000256" key="13">
    <source>
        <dbReference type="ARBA" id="ARBA00022692"/>
    </source>
</evidence>
<evidence type="ECO:0000256" key="12">
    <source>
        <dbReference type="ARBA" id="ARBA00022679"/>
    </source>
</evidence>
<evidence type="ECO:0000256" key="10">
    <source>
        <dbReference type="ARBA" id="ARBA00022670"/>
    </source>
</evidence>
<keyword evidence="16" id="KW-0735">Signal-anchor</keyword>
<evidence type="ECO:0000259" key="28">
    <source>
        <dbReference type="Pfam" id="PF00905"/>
    </source>
</evidence>
<feature type="domain" description="Glycosyl transferase family 51" evidence="29">
    <location>
        <begin position="60"/>
        <end position="235"/>
    </location>
</feature>
<evidence type="ECO:0000256" key="3">
    <source>
        <dbReference type="ARBA" id="ARBA00007090"/>
    </source>
</evidence>
<evidence type="ECO:0000256" key="6">
    <source>
        <dbReference type="ARBA" id="ARBA00018638"/>
    </source>
</evidence>
<dbReference type="FunFam" id="1.10.3810.10:FF:000003">
    <property type="entry name" value="Penicillin-binding protein 1a"/>
    <property type="match status" value="1"/>
</dbReference>
<keyword evidence="11" id="KW-0328">Glycosyltransferase</keyword>
<dbReference type="AlphaFoldDB" id="A0A2S0MT94"/>
<dbReference type="GO" id="GO:0046677">
    <property type="term" value="P:response to antibiotic"/>
    <property type="evidence" value="ECO:0007669"/>
    <property type="project" value="UniProtKB-KW"/>
</dbReference>
<dbReference type="Proteomes" id="UP000237655">
    <property type="component" value="Chromosome"/>
</dbReference>
<comment type="similarity">
    <text evidence="3">In the C-terminal section; belongs to the transpeptidase family.</text>
</comment>
<evidence type="ECO:0000256" key="25">
    <source>
        <dbReference type="ARBA" id="ARBA00049902"/>
    </source>
</evidence>
<accession>A0A2S0MT94</accession>
<organism evidence="31 32">
    <name type="scientific">Pukyongiella litopenaei</name>
    <dbReference type="NCBI Taxonomy" id="2605946"/>
    <lineage>
        <taxon>Bacteria</taxon>
        <taxon>Pseudomonadati</taxon>
        <taxon>Pseudomonadota</taxon>
        <taxon>Alphaproteobacteria</taxon>
        <taxon>Rhodobacterales</taxon>
        <taxon>Paracoccaceae</taxon>
        <taxon>Pukyongiella</taxon>
    </lineage>
</organism>
<dbReference type="EMBL" id="CP027665">
    <property type="protein sequence ID" value="AVO39098.1"/>
    <property type="molecule type" value="Genomic_DNA"/>
</dbReference>
<dbReference type="InterPro" id="IPR050396">
    <property type="entry name" value="Glycosyltr_51/Transpeptidase"/>
</dbReference>
<dbReference type="Pfam" id="PF00905">
    <property type="entry name" value="Transpeptidase"/>
    <property type="match status" value="1"/>
</dbReference>
<dbReference type="RefSeq" id="WP_106473408.1">
    <property type="nucleotide sequence ID" value="NZ_CP027665.1"/>
</dbReference>
<keyword evidence="21" id="KW-0511">Multifunctional enzyme</keyword>
<dbReference type="GO" id="GO:0008360">
    <property type="term" value="P:regulation of cell shape"/>
    <property type="evidence" value="ECO:0007669"/>
    <property type="project" value="UniProtKB-KW"/>
</dbReference>
<keyword evidence="13 27" id="KW-0812">Transmembrane</keyword>
<evidence type="ECO:0000313" key="32">
    <source>
        <dbReference type="Proteomes" id="UP000237655"/>
    </source>
</evidence>
<keyword evidence="7" id="KW-1003">Cell membrane</keyword>
<comment type="subcellular location">
    <subcellularLocation>
        <location evidence="1">Cell inner membrane</location>
        <topology evidence="1">Single-pass type II membrane protein</topology>
    </subcellularLocation>
</comment>
<comment type="pathway">
    <text evidence="2">Cell wall biogenesis; peptidoglycan biosynthesis.</text>
</comment>
<dbReference type="InterPro" id="IPR031376">
    <property type="entry name" value="PCB_OB"/>
</dbReference>